<dbReference type="EMBL" id="JAQQAL010000051">
    <property type="protein sequence ID" value="MDC7228557.1"/>
    <property type="molecule type" value="Genomic_DNA"/>
</dbReference>
<accession>A0AAJ1ML64</accession>
<feature type="domain" description="POTRA" evidence="9">
    <location>
        <begin position="78"/>
        <end position="148"/>
    </location>
</feature>
<dbReference type="InterPro" id="IPR026579">
    <property type="entry name" value="FtsQ"/>
</dbReference>
<dbReference type="Proteomes" id="UP001221217">
    <property type="component" value="Unassembled WGS sequence"/>
</dbReference>
<evidence type="ECO:0000256" key="7">
    <source>
        <dbReference type="ARBA" id="ARBA00023306"/>
    </source>
</evidence>
<evidence type="ECO:0000256" key="6">
    <source>
        <dbReference type="ARBA" id="ARBA00023136"/>
    </source>
</evidence>
<feature type="transmembrane region" description="Helical" evidence="8">
    <location>
        <begin position="52"/>
        <end position="73"/>
    </location>
</feature>
<gene>
    <name evidence="10" type="ORF">PQJ61_17480</name>
</gene>
<proteinExistence type="predicted"/>
<evidence type="ECO:0000256" key="1">
    <source>
        <dbReference type="ARBA" id="ARBA00004370"/>
    </source>
</evidence>
<dbReference type="PROSITE" id="PS51779">
    <property type="entry name" value="POTRA"/>
    <property type="match status" value="1"/>
</dbReference>
<evidence type="ECO:0000313" key="10">
    <source>
        <dbReference type="EMBL" id="MDC7228557.1"/>
    </source>
</evidence>
<dbReference type="AlphaFoldDB" id="A0AAJ1ML64"/>
<dbReference type="GO" id="GO:0016020">
    <property type="term" value="C:membrane"/>
    <property type="evidence" value="ECO:0007669"/>
    <property type="project" value="UniProtKB-SubCell"/>
</dbReference>
<keyword evidence="3" id="KW-0132">Cell division</keyword>
<dbReference type="GO" id="GO:0090529">
    <property type="term" value="P:cell septum assembly"/>
    <property type="evidence" value="ECO:0007669"/>
    <property type="project" value="InterPro"/>
</dbReference>
<keyword evidence="2" id="KW-1003">Cell membrane</keyword>
<reference evidence="10 11" key="1">
    <citation type="submission" date="2022-12" db="EMBL/GenBank/DDBJ databases">
        <title>Metagenome assembled genome from gulf of manar.</title>
        <authorList>
            <person name="Kohli P."/>
            <person name="Pk S."/>
            <person name="Venkata Ramana C."/>
            <person name="Sasikala C."/>
        </authorList>
    </citation>
    <scope>NUCLEOTIDE SEQUENCE [LARGE SCALE GENOMIC DNA]</scope>
    <source>
        <strain evidence="10">JB008</strain>
    </source>
</reference>
<dbReference type="PANTHER" id="PTHR35851:SF1">
    <property type="entry name" value="CELL DIVISION PROTEIN FTSQ"/>
    <property type="match status" value="1"/>
</dbReference>
<evidence type="ECO:0000256" key="8">
    <source>
        <dbReference type="SAM" id="Phobius"/>
    </source>
</evidence>
<evidence type="ECO:0000256" key="2">
    <source>
        <dbReference type="ARBA" id="ARBA00022475"/>
    </source>
</evidence>
<dbReference type="PANTHER" id="PTHR35851">
    <property type="entry name" value="CELL DIVISION PROTEIN FTSQ"/>
    <property type="match status" value="1"/>
</dbReference>
<evidence type="ECO:0000313" key="11">
    <source>
        <dbReference type="Proteomes" id="UP001221217"/>
    </source>
</evidence>
<comment type="caution">
    <text evidence="10">The sequence shown here is derived from an EMBL/GenBank/DDBJ whole genome shotgun (WGS) entry which is preliminary data.</text>
</comment>
<name>A0AAJ1ML64_9SPIO</name>
<dbReference type="InterPro" id="IPR034746">
    <property type="entry name" value="POTRA"/>
</dbReference>
<keyword evidence="4 8" id="KW-0812">Transmembrane</keyword>
<evidence type="ECO:0000256" key="3">
    <source>
        <dbReference type="ARBA" id="ARBA00022618"/>
    </source>
</evidence>
<organism evidence="10 11">
    <name type="scientific">Candidatus Thalassospirochaeta sargassi</name>
    <dbReference type="NCBI Taxonomy" id="3119039"/>
    <lineage>
        <taxon>Bacteria</taxon>
        <taxon>Pseudomonadati</taxon>
        <taxon>Spirochaetota</taxon>
        <taxon>Spirochaetia</taxon>
        <taxon>Spirochaetales</taxon>
        <taxon>Spirochaetaceae</taxon>
        <taxon>Candidatus Thalassospirochaeta</taxon>
    </lineage>
</organism>
<keyword evidence="7" id="KW-0131">Cell cycle</keyword>
<comment type="subcellular location">
    <subcellularLocation>
        <location evidence="1">Membrane</location>
    </subcellularLocation>
</comment>
<sequence>MSQAYHFNNKEYNYSEPPFYGYNSVENNMVNAADRLEKDYRLRNKRERTAKIFKVIIAILLFVVFVQVFYHLYFARNVKVDKIQIETAAGFSASDEQILEMAGISTAESYFTVDENLIKARLERFPQISSAVVNKKFPDTLNISLQGRTPLAICLIESDGRIIPAAVDSGGVIFQLGKAVSNLNLPAVSGIRIDEARIGVKMPEAVTGFLEELDGLRRESPAFFNSISEIKIIRKSSDDFEVLMYPQNYSIPVRLGSKIDKELFTYVLLVLDVVKQQGMSAQLEELDFRTDEVVYRLREE</sequence>
<evidence type="ECO:0000256" key="5">
    <source>
        <dbReference type="ARBA" id="ARBA00022989"/>
    </source>
</evidence>
<evidence type="ECO:0000256" key="4">
    <source>
        <dbReference type="ARBA" id="ARBA00022692"/>
    </source>
</evidence>
<dbReference type="Pfam" id="PF08478">
    <property type="entry name" value="POTRA_1"/>
    <property type="match status" value="1"/>
</dbReference>
<keyword evidence="5 8" id="KW-1133">Transmembrane helix</keyword>
<protein>
    <submittedName>
        <fullName evidence="10">FtsQ-type POTRA domain-containing protein</fullName>
    </submittedName>
</protein>
<evidence type="ECO:0000259" key="9">
    <source>
        <dbReference type="PROSITE" id="PS51779"/>
    </source>
</evidence>
<dbReference type="Gene3D" id="3.10.20.310">
    <property type="entry name" value="membrane protein fhac"/>
    <property type="match status" value="1"/>
</dbReference>
<dbReference type="InterPro" id="IPR013685">
    <property type="entry name" value="POTRA_FtsQ_type"/>
</dbReference>
<keyword evidence="6 8" id="KW-0472">Membrane</keyword>